<dbReference type="PATRIC" id="fig|518642.7.peg.6129"/>
<dbReference type="RefSeq" id="WP_070199712.1">
    <property type="nucleotide sequence ID" value="NZ_LJGZ01000005.1"/>
</dbReference>
<dbReference type="Proteomes" id="UP000175971">
    <property type="component" value="Unassembled WGS sequence"/>
</dbReference>
<accession>A0A1E7M0X3</accession>
<sequence>MSRRGRSATLPDAPHHRPVVREPGSLVVRHRSAKGEVADYDFTALPLAPTMQQSWAALFAARCAPGGGWNSLTSSRSTWKELRAFARFLAARDQPPQDIGELTVAVWNAWRIGRPRTSSGRRQILTIAAFLRPDPRLPLAVREAMAKRVFQVKKAEAAYAPDEYRQLRLAAQRMFRGACLRIRENTELLHRWRAGALEPGTGQWLIGEALDCLARTGEVPRYVGSDGSRTRIVSRYLRAMGGDNAAATWERLFLNRMEAVALAVLLVADHGLNATTVSELPVPRATPDSGEGGFPVYRIELEKRRRGAGRHFESRNITDFGADSPGRLVTLALEATAHARALVTEQAPELDRLLLWRTNRPYQGKRDDEVRVGVIGVGLHHTAPHTWGLQVGLSGSPMRRLRKTVNVLHRREPGQNTQDTHDSAYVLPEPQAQQAAAEVIADGITDAVDHAHRTLRARLSDAARPGDRETVTAACTDYHHSPFAGSATGCRASFLLCTACPNARVTPAHHPRLAHLQRGIENLRAVLAPEVWSADWGDAHARLEDLKMRLGPPVWREALARVTHADREAIEQLLNGHYDL</sequence>
<name>A0A1E7M0X3_9ACTN</name>
<protein>
    <submittedName>
        <fullName evidence="1">Uncharacterized protein</fullName>
    </submittedName>
</protein>
<reference evidence="1 2" key="1">
    <citation type="journal article" date="2016" name="Front. Microbiol.">
        <title>Comparative Genomics Analysis of Streptomyces Species Reveals Their Adaptation to the Marine Environment and Their Diversity at the Genomic Level.</title>
        <authorList>
            <person name="Tian X."/>
            <person name="Zhang Z."/>
            <person name="Yang T."/>
            <person name="Chen M."/>
            <person name="Li J."/>
            <person name="Chen F."/>
            <person name="Yang J."/>
            <person name="Li W."/>
            <person name="Zhang B."/>
            <person name="Zhang Z."/>
            <person name="Wu J."/>
            <person name="Zhang C."/>
            <person name="Long L."/>
            <person name="Xiao J."/>
        </authorList>
    </citation>
    <scope>NUCLEOTIDE SEQUENCE [LARGE SCALE GENOMIC DNA]</scope>
    <source>
        <strain evidence="1 2">SCSIO M10372</strain>
    </source>
</reference>
<evidence type="ECO:0000313" key="2">
    <source>
        <dbReference type="Proteomes" id="UP000175971"/>
    </source>
</evidence>
<organism evidence="1 2">
    <name type="scientific">Streptomyces nanshensis</name>
    <dbReference type="NCBI Taxonomy" id="518642"/>
    <lineage>
        <taxon>Bacteria</taxon>
        <taxon>Bacillati</taxon>
        <taxon>Actinomycetota</taxon>
        <taxon>Actinomycetes</taxon>
        <taxon>Kitasatosporales</taxon>
        <taxon>Streptomycetaceae</taxon>
        <taxon>Streptomyces</taxon>
    </lineage>
</organism>
<proteinExistence type="predicted"/>
<gene>
    <name evidence="1" type="ORF">AN221_03540</name>
</gene>
<comment type="caution">
    <text evidence="1">The sequence shown here is derived from an EMBL/GenBank/DDBJ whole genome shotgun (WGS) entry which is preliminary data.</text>
</comment>
<evidence type="ECO:0000313" key="1">
    <source>
        <dbReference type="EMBL" id="OEV22018.1"/>
    </source>
</evidence>
<keyword evidence="2" id="KW-1185">Reference proteome</keyword>
<dbReference type="EMBL" id="LJGZ01000005">
    <property type="protein sequence ID" value="OEV22018.1"/>
    <property type="molecule type" value="Genomic_DNA"/>
</dbReference>
<dbReference type="AlphaFoldDB" id="A0A1E7M0X3"/>
<dbReference type="OrthoDB" id="3353677at2"/>